<dbReference type="EMBL" id="JBHUKR010000004">
    <property type="protein sequence ID" value="MFD2416053.1"/>
    <property type="molecule type" value="Genomic_DNA"/>
</dbReference>
<evidence type="ECO:0000256" key="1">
    <source>
        <dbReference type="SAM" id="SignalP"/>
    </source>
</evidence>
<reference evidence="3" key="1">
    <citation type="journal article" date="2019" name="Int. J. Syst. Evol. Microbiol.">
        <title>The Global Catalogue of Microorganisms (GCM) 10K type strain sequencing project: providing services to taxonomists for standard genome sequencing and annotation.</title>
        <authorList>
            <consortium name="The Broad Institute Genomics Platform"/>
            <consortium name="The Broad Institute Genome Sequencing Center for Infectious Disease"/>
            <person name="Wu L."/>
            <person name="Ma J."/>
        </authorList>
    </citation>
    <scope>NUCLEOTIDE SEQUENCE [LARGE SCALE GENOMIC DNA]</scope>
    <source>
        <strain evidence="3">CGMCC 4.7645</strain>
    </source>
</reference>
<evidence type="ECO:0008006" key="4">
    <source>
        <dbReference type="Google" id="ProtNLM"/>
    </source>
</evidence>
<keyword evidence="3" id="KW-1185">Reference proteome</keyword>
<accession>A0ABW5FMH9</accession>
<evidence type="ECO:0000313" key="2">
    <source>
        <dbReference type="EMBL" id="MFD2416053.1"/>
    </source>
</evidence>
<dbReference type="RefSeq" id="WP_378262418.1">
    <property type="nucleotide sequence ID" value="NZ_JBHUKR010000004.1"/>
</dbReference>
<dbReference type="SUPFAM" id="SSF56300">
    <property type="entry name" value="Metallo-dependent phosphatases"/>
    <property type="match status" value="1"/>
</dbReference>
<organism evidence="2 3">
    <name type="scientific">Amycolatopsis pigmentata</name>
    <dbReference type="NCBI Taxonomy" id="450801"/>
    <lineage>
        <taxon>Bacteria</taxon>
        <taxon>Bacillati</taxon>
        <taxon>Actinomycetota</taxon>
        <taxon>Actinomycetes</taxon>
        <taxon>Pseudonocardiales</taxon>
        <taxon>Pseudonocardiaceae</taxon>
        <taxon>Amycolatopsis</taxon>
    </lineage>
</organism>
<evidence type="ECO:0000313" key="3">
    <source>
        <dbReference type="Proteomes" id="UP001597417"/>
    </source>
</evidence>
<comment type="caution">
    <text evidence="2">The sequence shown here is derived from an EMBL/GenBank/DDBJ whole genome shotgun (WGS) entry which is preliminary data.</text>
</comment>
<proteinExistence type="predicted"/>
<feature type="chain" id="PRO_5047148408" description="Calcineurin-like phosphoesterase" evidence="1">
    <location>
        <begin position="24"/>
        <end position="342"/>
    </location>
</feature>
<gene>
    <name evidence="2" type="ORF">ACFSXZ_06910</name>
</gene>
<dbReference type="Proteomes" id="UP001597417">
    <property type="component" value="Unassembled WGS sequence"/>
</dbReference>
<name>A0ABW5FMH9_9PSEU</name>
<sequence length="342" mass="36773">MRRWHVVVGAVVSAGILSGTVAAVGPASATAPGRPDDAHTFAVIGDIPYGAAEIAQFPSVVAQINADPAVEWVDHLGDIKDGSSVCGDEYFQKIKGDFDKFSDPLVYTVGDNEWTDCHRANNGGYNPLERLAKIRQVFFPSPGRTLGQHSAPVVSQADQGIPENVRWERARVAFAAVDVVGSNDSLAPWTGQTAPTPEQTAEVLGRTAAVIQEIRTTFAEARQHHDRAVTLLMQADMFDPTVPDPAFGGYYGFQPIVAAIARESAAFPGPVYLFNGDSHVYHSDNPLAAGSQWLSFYGVGQPVPNLSRVTVDGSSNAKDYLRVTVDPRDPRVLSWTVVPFTS</sequence>
<keyword evidence="1" id="KW-0732">Signal</keyword>
<dbReference type="InterPro" id="IPR029052">
    <property type="entry name" value="Metallo-depent_PP-like"/>
</dbReference>
<protein>
    <recommendedName>
        <fullName evidence="4">Calcineurin-like phosphoesterase</fullName>
    </recommendedName>
</protein>
<feature type="signal peptide" evidence="1">
    <location>
        <begin position="1"/>
        <end position="23"/>
    </location>
</feature>